<accession>A0A142II87</accession>
<protein>
    <submittedName>
        <fullName evidence="1">Uncharacterized protein</fullName>
    </submittedName>
</protein>
<sequence length="193" mass="22201">MWLQGSTVWTKQTEGSGALSVFKESFSLSSLAPDLVDRVKEHCQDLISLERFRETFSTARKLRYSDAVEMVRQIEELGEFQFANAALQPFLVAMPEYRKLYNDGMATGYENGFSRLDVFKGNAYMRTDDHFREATSGISTKYDEDKIWQWATNEDRAVRLSRIDKVDIQLNWARMSAFDWEDGDPCSELGATC</sequence>
<name>A0A142II87_9CAUD</name>
<evidence type="ECO:0000313" key="1">
    <source>
        <dbReference type="EMBL" id="AMR59675.1"/>
    </source>
</evidence>
<gene>
    <name evidence="1" type="ORF">SEGD1_026</name>
</gene>
<dbReference type="Proteomes" id="UP000223976">
    <property type="component" value="Segment"/>
</dbReference>
<dbReference type="EMBL" id="KU726251">
    <property type="protein sequence ID" value="AMR59675.1"/>
    <property type="molecule type" value="Genomic_DNA"/>
</dbReference>
<proteinExistence type="predicted"/>
<reference evidence="1 2" key="1">
    <citation type="submission" date="2016-02" db="EMBL/GenBank/DDBJ databases">
        <title>Complete genome sequence of a polyvalent bacteriophage, SEGD1, simultaneously inhibiting both Salmonella enterica and Escherichia coli O157:H7.</title>
        <authorList>
            <person name="Fan J."/>
            <person name="Ma J."/>
        </authorList>
    </citation>
    <scope>NUCLEOTIDE SEQUENCE [LARGE SCALE GENOMIC DNA]</scope>
</reference>
<organism evidence="1 2">
    <name type="scientific">Enterobacteria phage SEGD1</name>
    <dbReference type="NCBI Taxonomy" id="1805456"/>
    <lineage>
        <taxon>Viruses</taxon>
        <taxon>Duplodnaviria</taxon>
        <taxon>Heunggongvirae</taxon>
        <taxon>Uroviricota</taxon>
        <taxon>Caudoviricetes</taxon>
        <taxon>Chimalliviridae</taxon>
        <taxon>Seoulvirus</taxon>
        <taxon>Seoulvirus SPN3US</taxon>
    </lineage>
</organism>
<evidence type="ECO:0000313" key="2">
    <source>
        <dbReference type="Proteomes" id="UP000223976"/>
    </source>
</evidence>